<dbReference type="Proteomes" id="UP001345219">
    <property type="component" value="Chromosome 1"/>
</dbReference>
<comment type="subcellular location">
    <subcellularLocation>
        <location evidence="1">Mitochondrion inner membrane</location>
    </subcellularLocation>
</comment>
<keyword evidence="4 5" id="KW-0472">Membrane</keyword>
<evidence type="ECO:0000256" key="3">
    <source>
        <dbReference type="ARBA" id="ARBA00023128"/>
    </source>
</evidence>
<dbReference type="GO" id="GO:0030150">
    <property type="term" value="P:protein import into mitochondrial matrix"/>
    <property type="evidence" value="ECO:0007669"/>
    <property type="project" value="InterPro"/>
</dbReference>
<keyword evidence="2" id="KW-0999">Mitochondrion inner membrane</keyword>
<dbReference type="InterPro" id="IPR005341">
    <property type="entry name" value="Tim16"/>
</dbReference>
<evidence type="ECO:0000313" key="7">
    <source>
        <dbReference type="Proteomes" id="UP001345219"/>
    </source>
</evidence>
<keyword evidence="5" id="KW-0812">Transmembrane</keyword>
<name>A0AAN7GNU6_9MYRT</name>
<evidence type="ECO:0000256" key="2">
    <source>
        <dbReference type="ARBA" id="ARBA00022792"/>
    </source>
</evidence>
<dbReference type="AlphaFoldDB" id="A0AAN7GNU6"/>
<sequence>MDFGPKSLSICFSFLPSDRSGKLSHRKGTPLLCIGPSEKSLAMASRILANLIIIGGGILARAFVQAYRQHLPVPDASKSGTAQEAM</sequence>
<evidence type="ECO:0000313" key="6">
    <source>
        <dbReference type="EMBL" id="KAK4742937.1"/>
    </source>
</evidence>
<dbReference type="EMBL" id="JAXIOK010000023">
    <property type="protein sequence ID" value="KAK4742937.1"/>
    <property type="molecule type" value="Genomic_DNA"/>
</dbReference>
<accession>A0AAN7GNU6</accession>
<gene>
    <name evidence="6" type="ORF">SAY87_000938</name>
</gene>
<reference evidence="6 7" key="1">
    <citation type="journal article" date="2023" name="Hortic Res">
        <title>Pangenome of water caltrop reveals structural variations and asymmetric subgenome divergence after allopolyploidization.</title>
        <authorList>
            <person name="Zhang X."/>
            <person name="Chen Y."/>
            <person name="Wang L."/>
            <person name="Yuan Y."/>
            <person name="Fang M."/>
            <person name="Shi L."/>
            <person name="Lu R."/>
            <person name="Comes H.P."/>
            <person name="Ma Y."/>
            <person name="Chen Y."/>
            <person name="Huang G."/>
            <person name="Zhou Y."/>
            <person name="Zheng Z."/>
            <person name="Qiu Y."/>
        </authorList>
    </citation>
    <scope>NUCLEOTIDE SEQUENCE [LARGE SCALE GENOMIC DNA]</scope>
    <source>
        <tissue evidence="6">Roots</tissue>
    </source>
</reference>
<dbReference type="PANTHER" id="PTHR12388:SF0">
    <property type="entry name" value="MITOCHONDRIAL IMPORT INNER MEMBRANE TRANSLOCASE SUBUNIT TIM16"/>
    <property type="match status" value="1"/>
</dbReference>
<keyword evidence="7" id="KW-1185">Reference proteome</keyword>
<evidence type="ECO:0000256" key="4">
    <source>
        <dbReference type="ARBA" id="ARBA00023136"/>
    </source>
</evidence>
<dbReference type="PANTHER" id="PTHR12388">
    <property type="entry name" value="MITOCHONDRIA ASSOCIATED GRANULOCYTE MACROPHAGE CSF SIGNALING MOLECULE"/>
    <property type="match status" value="1"/>
</dbReference>
<feature type="transmembrane region" description="Helical" evidence="5">
    <location>
        <begin position="47"/>
        <end position="64"/>
    </location>
</feature>
<dbReference type="GO" id="GO:0005744">
    <property type="term" value="C:TIM23 mitochondrial import inner membrane translocase complex"/>
    <property type="evidence" value="ECO:0007669"/>
    <property type="project" value="InterPro"/>
</dbReference>
<comment type="caution">
    <text evidence="6">The sequence shown here is derived from an EMBL/GenBank/DDBJ whole genome shotgun (WGS) entry which is preliminary data.</text>
</comment>
<evidence type="ECO:0000256" key="5">
    <source>
        <dbReference type="SAM" id="Phobius"/>
    </source>
</evidence>
<protein>
    <submittedName>
        <fullName evidence="6">Uncharacterized protein</fullName>
    </submittedName>
</protein>
<organism evidence="6 7">
    <name type="scientific">Trapa incisa</name>
    <dbReference type="NCBI Taxonomy" id="236973"/>
    <lineage>
        <taxon>Eukaryota</taxon>
        <taxon>Viridiplantae</taxon>
        <taxon>Streptophyta</taxon>
        <taxon>Embryophyta</taxon>
        <taxon>Tracheophyta</taxon>
        <taxon>Spermatophyta</taxon>
        <taxon>Magnoliopsida</taxon>
        <taxon>eudicotyledons</taxon>
        <taxon>Gunneridae</taxon>
        <taxon>Pentapetalae</taxon>
        <taxon>rosids</taxon>
        <taxon>malvids</taxon>
        <taxon>Myrtales</taxon>
        <taxon>Lythraceae</taxon>
        <taxon>Trapa</taxon>
    </lineage>
</organism>
<evidence type="ECO:0000256" key="1">
    <source>
        <dbReference type="ARBA" id="ARBA00004273"/>
    </source>
</evidence>
<keyword evidence="5" id="KW-1133">Transmembrane helix</keyword>
<keyword evidence="3" id="KW-0496">Mitochondrion</keyword>
<proteinExistence type="predicted"/>